<dbReference type="EMBL" id="GISG01175184">
    <property type="protein sequence ID" value="MBA4652609.1"/>
    <property type="molecule type" value="Transcribed_RNA"/>
</dbReference>
<name>A0A7C9E550_OPUST</name>
<sequence length="180" mass="19682">MLINNTVDEPVQGGPGLDEPLVQSIWVHPPKKRYKIRNIKGSEELRKLLKYGDELLLPFGRARPERRPVNDVLGEVEHELAHVDWRPGPVRHGPDDTVGLVPDRLPRLGPLAAEQAHDAQLAHLPPEGAVVGEGHVGPVVGEVADGDGGGPVREYVILGLEDLSGHVRARDHDHVDEPHL</sequence>
<reference evidence="1" key="2">
    <citation type="submission" date="2020-07" db="EMBL/GenBank/DDBJ databases">
        <authorList>
            <person name="Vera ALvarez R."/>
            <person name="Arias-Moreno D.M."/>
            <person name="Jimenez-Jacinto V."/>
            <person name="Jimenez-Bremont J.F."/>
            <person name="Swaminathan K."/>
            <person name="Moose S.P."/>
            <person name="Guerrero-Gonzalez M.L."/>
            <person name="Marino-Ramirez L."/>
            <person name="Landsman D."/>
            <person name="Rodriguez-Kessler M."/>
            <person name="Delgado-Sanchez P."/>
        </authorList>
    </citation>
    <scope>NUCLEOTIDE SEQUENCE</scope>
    <source>
        <tissue evidence="1">Cladode</tissue>
    </source>
</reference>
<proteinExistence type="predicted"/>
<dbReference type="AlphaFoldDB" id="A0A7C9E550"/>
<reference evidence="1" key="1">
    <citation type="journal article" date="2013" name="J. Plant Res.">
        <title>Effect of fungi and light on seed germination of three Opuntia species from semiarid lands of central Mexico.</title>
        <authorList>
            <person name="Delgado-Sanchez P."/>
            <person name="Jimenez-Bremont J.F."/>
            <person name="Guerrero-Gonzalez Mde L."/>
            <person name="Flores J."/>
        </authorList>
    </citation>
    <scope>NUCLEOTIDE SEQUENCE</scope>
    <source>
        <tissue evidence="1">Cladode</tissue>
    </source>
</reference>
<accession>A0A7C9E550</accession>
<organism evidence="1">
    <name type="scientific">Opuntia streptacantha</name>
    <name type="common">Prickly pear cactus</name>
    <name type="synonym">Opuntia cardona</name>
    <dbReference type="NCBI Taxonomy" id="393608"/>
    <lineage>
        <taxon>Eukaryota</taxon>
        <taxon>Viridiplantae</taxon>
        <taxon>Streptophyta</taxon>
        <taxon>Embryophyta</taxon>
        <taxon>Tracheophyta</taxon>
        <taxon>Spermatophyta</taxon>
        <taxon>Magnoliopsida</taxon>
        <taxon>eudicotyledons</taxon>
        <taxon>Gunneridae</taxon>
        <taxon>Pentapetalae</taxon>
        <taxon>Caryophyllales</taxon>
        <taxon>Cactineae</taxon>
        <taxon>Cactaceae</taxon>
        <taxon>Opuntioideae</taxon>
        <taxon>Opuntia</taxon>
    </lineage>
</organism>
<protein>
    <submittedName>
        <fullName evidence="1">Uncharacterized protein</fullName>
    </submittedName>
</protein>
<evidence type="ECO:0000313" key="1">
    <source>
        <dbReference type="EMBL" id="MBA4652609.1"/>
    </source>
</evidence>